<keyword evidence="2" id="KW-1185">Reference proteome</keyword>
<organism evidence="1 2">
    <name type="scientific">Phytophthora infestans (strain T30-4)</name>
    <name type="common">Potato late blight agent</name>
    <dbReference type="NCBI Taxonomy" id="403677"/>
    <lineage>
        <taxon>Eukaryota</taxon>
        <taxon>Sar</taxon>
        <taxon>Stramenopiles</taxon>
        <taxon>Oomycota</taxon>
        <taxon>Peronosporomycetes</taxon>
        <taxon>Peronosporales</taxon>
        <taxon>Peronosporaceae</taxon>
        <taxon>Phytophthora</taxon>
    </lineage>
</organism>
<dbReference type="KEGG" id="pif:PITG_09322"/>
<accession>D0NBF2</accession>
<dbReference type="VEuPathDB" id="FungiDB:PITG_09322"/>
<evidence type="ECO:0000313" key="1">
    <source>
        <dbReference type="EMBL" id="EEY55381.1"/>
    </source>
</evidence>
<proteinExistence type="predicted"/>
<dbReference type="GeneID" id="9461799"/>
<dbReference type="InParanoid" id="D0NBF2"/>
<dbReference type="AlphaFoldDB" id="D0NBF2"/>
<protein>
    <submittedName>
        <fullName evidence="1">Uncharacterized protein</fullName>
    </submittedName>
</protein>
<sequence length="138" mass="15501">MINANIELTLEKSATDALRQLQKLEVPSDAITPLDANMAKAVHPPQIQTSAYAFGDDSAPAIHRMNRRPTIPFVSTSHMQVRRHLVGSRWIGVDDGQATTKPSHKPETGRCWARRQELRMHDASSRFFLNTFFHALGL</sequence>
<reference evidence="2" key="1">
    <citation type="journal article" date="2009" name="Nature">
        <title>Genome sequence and analysis of the Irish potato famine pathogen Phytophthora infestans.</title>
        <authorList>
            <consortium name="The Broad Institute Genome Sequencing Platform"/>
            <person name="Haas B.J."/>
            <person name="Kamoun S."/>
            <person name="Zody M.C."/>
            <person name="Jiang R.H."/>
            <person name="Handsaker R.E."/>
            <person name="Cano L.M."/>
            <person name="Grabherr M."/>
            <person name="Kodira C.D."/>
            <person name="Raffaele S."/>
            <person name="Torto-Alalibo T."/>
            <person name="Bozkurt T.O."/>
            <person name="Ah-Fong A.M."/>
            <person name="Alvarado L."/>
            <person name="Anderson V.L."/>
            <person name="Armstrong M.R."/>
            <person name="Avrova A."/>
            <person name="Baxter L."/>
            <person name="Beynon J."/>
            <person name="Boevink P.C."/>
            <person name="Bollmann S.R."/>
            <person name="Bos J.I."/>
            <person name="Bulone V."/>
            <person name="Cai G."/>
            <person name="Cakir C."/>
            <person name="Carrington J.C."/>
            <person name="Chawner M."/>
            <person name="Conti L."/>
            <person name="Costanzo S."/>
            <person name="Ewan R."/>
            <person name="Fahlgren N."/>
            <person name="Fischbach M.A."/>
            <person name="Fugelstad J."/>
            <person name="Gilroy E.M."/>
            <person name="Gnerre S."/>
            <person name="Green P.J."/>
            <person name="Grenville-Briggs L.J."/>
            <person name="Griffith J."/>
            <person name="Grunwald N.J."/>
            <person name="Horn K."/>
            <person name="Horner N.R."/>
            <person name="Hu C.H."/>
            <person name="Huitema E."/>
            <person name="Jeong D.H."/>
            <person name="Jones A.M."/>
            <person name="Jones J.D."/>
            <person name="Jones R.W."/>
            <person name="Karlsson E.K."/>
            <person name="Kunjeti S.G."/>
            <person name="Lamour K."/>
            <person name="Liu Z."/>
            <person name="Ma L."/>
            <person name="Maclean D."/>
            <person name="Chibucos M.C."/>
            <person name="McDonald H."/>
            <person name="McWalters J."/>
            <person name="Meijer H.J."/>
            <person name="Morgan W."/>
            <person name="Morris P.F."/>
            <person name="Munro C.A."/>
            <person name="O'Neill K."/>
            <person name="Ospina-Giraldo M."/>
            <person name="Pinzon A."/>
            <person name="Pritchard L."/>
            <person name="Ramsahoye B."/>
            <person name="Ren Q."/>
            <person name="Restrepo S."/>
            <person name="Roy S."/>
            <person name="Sadanandom A."/>
            <person name="Savidor A."/>
            <person name="Schornack S."/>
            <person name="Schwartz D.C."/>
            <person name="Schumann U.D."/>
            <person name="Schwessinger B."/>
            <person name="Seyer L."/>
            <person name="Sharpe T."/>
            <person name="Silvar C."/>
            <person name="Song J."/>
            <person name="Studholme D.J."/>
            <person name="Sykes S."/>
            <person name="Thines M."/>
            <person name="van de Vondervoort P.J."/>
            <person name="Phuntumart V."/>
            <person name="Wawra S."/>
            <person name="Weide R."/>
            <person name="Win J."/>
            <person name="Young C."/>
            <person name="Zhou S."/>
            <person name="Fry W."/>
            <person name="Meyers B.C."/>
            <person name="van West P."/>
            <person name="Ristaino J."/>
            <person name="Govers F."/>
            <person name="Birch P.R."/>
            <person name="Whisson S.C."/>
            <person name="Judelson H.S."/>
            <person name="Nusbaum C."/>
        </authorList>
    </citation>
    <scope>NUCLEOTIDE SEQUENCE [LARGE SCALE GENOMIC DNA]</scope>
    <source>
        <strain evidence="2">T30-4</strain>
    </source>
</reference>
<dbReference type="HOGENOM" id="CLU_1859176_0_0_1"/>
<name>D0NBF2_PHYIT</name>
<dbReference type="EMBL" id="DS028131">
    <property type="protein sequence ID" value="EEY55381.1"/>
    <property type="molecule type" value="Genomic_DNA"/>
</dbReference>
<evidence type="ECO:0000313" key="2">
    <source>
        <dbReference type="Proteomes" id="UP000006643"/>
    </source>
</evidence>
<dbReference type="RefSeq" id="XP_002903605.1">
    <property type="nucleotide sequence ID" value="XM_002903559.1"/>
</dbReference>
<gene>
    <name evidence="1" type="ORF">PITG_09322</name>
</gene>
<dbReference type="Proteomes" id="UP000006643">
    <property type="component" value="Unassembled WGS sequence"/>
</dbReference>